<protein>
    <submittedName>
        <fullName evidence="5">A3554085-72ca-4604-9451-e215842b098f</fullName>
    </submittedName>
</protein>
<dbReference type="InterPro" id="IPR032473">
    <property type="entry name" value="Argonaute_Mid_dom"/>
</dbReference>
<name>A0A8H2ZTN8_9HELO</name>
<comment type="caution">
    <text evidence="5">The sequence shown here is derived from an EMBL/GenBank/DDBJ whole genome shotgun (WGS) entry which is preliminary data.</text>
</comment>
<organism evidence="5 6">
    <name type="scientific">Sclerotinia trifoliorum</name>
    <dbReference type="NCBI Taxonomy" id="28548"/>
    <lineage>
        <taxon>Eukaryota</taxon>
        <taxon>Fungi</taxon>
        <taxon>Dikarya</taxon>
        <taxon>Ascomycota</taxon>
        <taxon>Pezizomycotina</taxon>
        <taxon>Leotiomycetes</taxon>
        <taxon>Helotiales</taxon>
        <taxon>Sclerotiniaceae</taxon>
        <taxon>Sclerotinia</taxon>
    </lineage>
</organism>
<dbReference type="GO" id="GO:0003723">
    <property type="term" value="F:RNA binding"/>
    <property type="evidence" value="ECO:0007669"/>
    <property type="project" value="InterPro"/>
</dbReference>
<dbReference type="Pfam" id="PF16487">
    <property type="entry name" value="ArgoMid"/>
    <property type="match status" value="1"/>
</dbReference>
<dbReference type="PROSITE" id="PS50822">
    <property type="entry name" value="PIWI"/>
    <property type="match status" value="1"/>
</dbReference>
<dbReference type="InterPro" id="IPR032474">
    <property type="entry name" value="Argonaute_N"/>
</dbReference>
<feature type="compositionally biased region" description="Basic and acidic residues" evidence="2">
    <location>
        <begin position="69"/>
        <end position="80"/>
    </location>
</feature>
<dbReference type="Pfam" id="PF02171">
    <property type="entry name" value="Piwi"/>
    <property type="match status" value="1"/>
</dbReference>
<dbReference type="InterPro" id="IPR032472">
    <property type="entry name" value="ArgoL2"/>
</dbReference>
<dbReference type="Gene3D" id="3.40.50.2300">
    <property type="match status" value="1"/>
</dbReference>
<dbReference type="OrthoDB" id="10252740at2759"/>
<dbReference type="AlphaFoldDB" id="A0A8H2ZTN8"/>
<dbReference type="InterPro" id="IPR003100">
    <property type="entry name" value="PAZ_dom"/>
</dbReference>
<feature type="domain" description="Piwi" evidence="4">
    <location>
        <begin position="633"/>
        <end position="942"/>
    </location>
</feature>
<dbReference type="InterPro" id="IPR036397">
    <property type="entry name" value="RNaseH_sf"/>
</dbReference>
<dbReference type="CDD" id="cd02846">
    <property type="entry name" value="PAZ_argonaute_like"/>
    <property type="match status" value="1"/>
</dbReference>
<dbReference type="InterPro" id="IPR003165">
    <property type="entry name" value="Piwi"/>
</dbReference>
<evidence type="ECO:0000313" key="6">
    <source>
        <dbReference type="Proteomes" id="UP000624404"/>
    </source>
</evidence>
<evidence type="ECO:0000313" key="5">
    <source>
        <dbReference type="EMBL" id="CAD6454970.1"/>
    </source>
</evidence>
<gene>
    <name evidence="5" type="ORF">SCLTRI_LOCUS10156</name>
</gene>
<dbReference type="SMART" id="SM00949">
    <property type="entry name" value="PAZ"/>
    <property type="match status" value="1"/>
</dbReference>
<feature type="domain" description="PAZ" evidence="3">
    <location>
        <begin position="340"/>
        <end position="460"/>
    </location>
</feature>
<dbReference type="PANTHER" id="PTHR22891">
    <property type="entry name" value="EUKARYOTIC TRANSLATION INITIATION FACTOR 2C"/>
    <property type="match status" value="1"/>
</dbReference>
<dbReference type="Proteomes" id="UP000624404">
    <property type="component" value="Unassembled WGS sequence"/>
</dbReference>
<proteinExistence type="inferred from homology"/>
<dbReference type="Pfam" id="PF02170">
    <property type="entry name" value="PAZ"/>
    <property type="match status" value="1"/>
</dbReference>
<dbReference type="Gene3D" id="2.170.260.10">
    <property type="entry name" value="paz domain"/>
    <property type="match status" value="1"/>
</dbReference>
<dbReference type="InterPro" id="IPR014811">
    <property type="entry name" value="ArgoL1"/>
</dbReference>
<keyword evidence="6" id="KW-1185">Reference proteome</keyword>
<comment type="similarity">
    <text evidence="1">Belongs to the argonaute family.</text>
</comment>
<dbReference type="SMART" id="SM01163">
    <property type="entry name" value="DUF1785"/>
    <property type="match status" value="1"/>
</dbReference>
<dbReference type="InterPro" id="IPR012337">
    <property type="entry name" value="RNaseH-like_sf"/>
</dbReference>
<accession>A0A8H2ZTN8</accession>
<sequence>MGVGQQRRANQGPPSSAGNSGQQQQRPLAPPSVAGGPPASSSGRPVSANMDGPGETRKHSFGPGLGFDPARDQKKEEPRKFNTRVELPLYRDSYNAPASSILPDRPGYNTQGKAISVRVNQFKVLDAPRTDVYQYDILIGKGDAKPGLVKKVWQSKAVQNELAKHGTMWLWDGNKIAWCSRPLARGEVRIAVDLDVENGKPGGDPERMIYCHIKQTTIIRMASLHAYLNKQCDFDNTVLCAINFLDHMLRQWPSERYTVQKRSFFARGLNRSPLDNTIEAMKGVYQSIRLCNHIAEGSAIRGLAVNVDVANGTFWTSQDVMQAARNLCSAKNRALSYDVFRKDLMPRQSNKEGGRLEKSAEFLTLEKMKKLKFHLKHHGKEQDTKVYTIKKFTFSHDPKYANTGVNAKNYYFTQKDTGKEMSVYDYFRTKYNILLKFWWAPLIETERAGFFPMEVCTLIPNQKYQYKLDPNQTSSMIKFAVTRPKVRIQSIEHGLNMLKWQEDPYLAHYGCKIDQNMTMTQARLLQNPVVQFDKATIDPKTFGRWDLRGKRFLYANPEPLNSWAVVIVGGCIQLPAVKNFLQVFIQTYIGHGGKVTNKTPPILQCAPEVDRVAVGVQEARRAAGQQSKQTPQILFFIMPDRNSFLYERLKKNSECRFGMMSQMMNVAHVLKAQPQYCSNVCMKVNAKLGGTTCKVADSKPPKPFFSRPTMIIGADVSHASPGSPQSSMACLTMSMDSTACRYAATVQTNGNRVEMISKDNINSMFIPLFKQWVAKVGKGSGPQHIYYFRDGVSEGQFEHVINQEIKDMKAALENAFGQLATTIRWTVTVCTKRHHLRFFPKDNDMAASDKNGNALPGTLVERDITHPFEYDFYLCSHSAIQGTARPVHYQVIMDEAKVPVNDFQRMVYQHCYQYMRSTTPVSLYPAVYYAHLASNRARAHEAQGYSAGPRGGEKFLEKQAAAAADRVAGRAPPESSQTGSSNLVENVPLLPLGTLNDQDKVNNEDLVKIRTGMWYI</sequence>
<evidence type="ECO:0000256" key="1">
    <source>
        <dbReference type="RuleBase" id="RU361178"/>
    </source>
</evidence>
<dbReference type="SUPFAM" id="SSF53098">
    <property type="entry name" value="Ribonuclease H-like"/>
    <property type="match status" value="1"/>
</dbReference>
<dbReference type="InterPro" id="IPR045246">
    <property type="entry name" value="Piwi_ago-like"/>
</dbReference>
<dbReference type="CDD" id="cd04657">
    <property type="entry name" value="Piwi_ago-like"/>
    <property type="match status" value="1"/>
</dbReference>
<dbReference type="Gene3D" id="3.30.420.10">
    <property type="entry name" value="Ribonuclease H-like superfamily/Ribonuclease H"/>
    <property type="match status" value="1"/>
</dbReference>
<dbReference type="Pfam" id="PF08699">
    <property type="entry name" value="ArgoL1"/>
    <property type="match status" value="1"/>
</dbReference>
<dbReference type="PROSITE" id="PS50821">
    <property type="entry name" value="PAZ"/>
    <property type="match status" value="1"/>
</dbReference>
<dbReference type="InterPro" id="IPR036085">
    <property type="entry name" value="PAZ_dom_sf"/>
</dbReference>
<feature type="compositionally biased region" description="Polar residues" evidence="2">
    <location>
        <begin position="7"/>
        <end position="26"/>
    </location>
</feature>
<feature type="compositionally biased region" description="Low complexity" evidence="2">
    <location>
        <begin position="31"/>
        <end position="48"/>
    </location>
</feature>
<dbReference type="SMART" id="SM00950">
    <property type="entry name" value="Piwi"/>
    <property type="match status" value="1"/>
</dbReference>
<feature type="region of interest" description="Disordered" evidence="2">
    <location>
        <begin position="1"/>
        <end position="84"/>
    </location>
</feature>
<evidence type="ECO:0000259" key="4">
    <source>
        <dbReference type="PROSITE" id="PS50822"/>
    </source>
</evidence>
<evidence type="ECO:0000259" key="3">
    <source>
        <dbReference type="PROSITE" id="PS50821"/>
    </source>
</evidence>
<reference evidence="5" key="1">
    <citation type="submission" date="2020-10" db="EMBL/GenBank/DDBJ databases">
        <authorList>
            <person name="Kusch S."/>
        </authorList>
    </citation>
    <scope>NUCLEOTIDE SEQUENCE</scope>
    <source>
        <strain evidence="5">SwB9</strain>
    </source>
</reference>
<dbReference type="Pfam" id="PF16486">
    <property type="entry name" value="ArgoN"/>
    <property type="match status" value="1"/>
</dbReference>
<dbReference type="EMBL" id="CAJHIA010000037">
    <property type="protein sequence ID" value="CAD6454970.1"/>
    <property type="molecule type" value="Genomic_DNA"/>
</dbReference>
<evidence type="ECO:0000256" key="2">
    <source>
        <dbReference type="SAM" id="MobiDB-lite"/>
    </source>
</evidence>
<dbReference type="SUPFAM" id="SSF101690">
    <property type="entry name" value="PAZ domain"/>
    <property type="match status" value="1"/>
</dbReference>
<dbReference type="Pfam" id="PF16488">
    <property type="entry name" value="ArgoL2"/>
    <property type="match status" value="1"/>
</dbReference>